<proteinExistence type="predicted"/>
<dbReference type="EMBL" id="AKCV02000025">
    <property type="protein sequence ID" value="TMS57319.1"/>
    <property type="molecule type" value="Genomic_DNA"/>
</dbReference>
<protein>
    <submittedName>
        <fullName evidence="1">Type III pantothenate kinase</fullName>
    </submittedName>
</protein>
<sequence length="288" mass="29362">MDTDHTVHAGTGTGTATLLIDAGNTRVKWGWLQRDGSVAAGTPYAHADSAAAAQASASWRAAAPVDKPVAIWLCNVAGPAVDIALRAQAAAAFAHDAQWHPVASSAAAAGMRNGYRNPTQLGADRWVSAIGARALWPGTPLLVVTAGTATTLDVITADGMFRGGMILPGLSLMTRSLARGTAQLPDVPAITPPLPAWADNTQDAIALGCLSAQCGAIQLVWERLLADLASSSTPTRPRCILSGGASDALAAALTLPYTQYDNLVLAGLAHLATHPATPPATFVGDPSA</sequence>
<evidence type="ECO:0000313" key="1">
    <source>
        <dbReference type="EMBL" id="TMS57319.1"/>
    </source>
</evidence>
<comment type="caution">
    <text evidence="1">The sequence shown here is derived from an EMBL/GenBank/DDBJ whole genome shotgun (WGS) entry which is preliminary data.</text>
</comment>
<accession>A0ACD3SMB5</accession>
<gene>
    <name evidence="1" type="ORF">MW7_014410</name>
</gene>
<name>A0ACD3SMB5_9BURK</name>
<evidence type="ECO:0000313" key="2">
    <source>
        <dbReference type="Proteomes" id="UP000004277"/>
    </source>
</evidence>
<keyword evidence="1" id="KW-0418">Kinase</keyword>
<dbReference type="Proteomes" id="UP000004277">
    <property type="component" value="Unassembled WGS sequence"/>
</dbReference>
<keyword evidence="2" id="KW-1185">Reference proteome</keyword>
<keyword evidence="1" id="KW-0808">Transferase</keyword>
<reference evidence="1" key="1">
    <citation type="submission" date="2019-05" db="EMBL/GenBank/DDBJ databases">
        <title>Revised genome assembly of Burkholderiaceae (previously Ralstonia) sp. PBA.</title>
        <authorList>
            <person name="Gan H.M."/>
        </authorList>
    </citation>
    <scope>NUCLEOTIDE SEQUENCE</scope>
    <source>
        <strain evidence="1">PBA</strain>
    </source>
</reference>
<organism evidence="1 2">
    <name type="scientific">Imbroritus primus</name>
    <dbReference type="NCBI Taxonomy" id="3058603"/>
    <lineage>
        <taxon>Bacteria</taxon>
        <taxon>Pseudomonadati</taxon>
        <taxon>Pseudomonadota</taxon>
        <taxon>Betaproteobacteria</taxon>
        <taxon>Burkholderiales</taxon>
        <taxon>Burkholderiaceae</taxon>
        <taxon>Imbroritus</taxon>
    </lineage>
</organism>